<reference evidence="8 9" key="1">
    <citation type="submission" date="2022-02" db="EMBL/GenBank/DDBJ databases">
        <title>Chromosome-level reference genomes for two strains of Caenorhabditis briggsae: an improved platform for comparative genomics.</title>
        <authorList>
            <person name="Stevens L."/>
            <person name="Andersen E.C."/>
        </authorList>
    </citation>
    <scope>NUCLEOTIDE SEQUENCE [LARGE SCALE GENOMIC DNA]</scope>
    <source>
        <strain evidence="8">QX1410_ONT</strain>
        <tissue evidence="8">Whole-organism</tissue>
    </source>
</reference>
<dbReference type="InterPro" id="IPR009716">
    <property type="entry name" value="Ferroportin-1"/>
</dbReference>
<evidence type="ECO:0000313" key="9">
    <source>
        <dbReference type="Proteomes" id="UP000827892"/>
    </source>
</evidence>
<gene>
    <name evidence="8" type="ORF">L3Y34_007353</name>
</gene>
<sequence>MTVEVTGNQASKLKTNLSLYCVYFFTCLEDRTWAFCVSICMNIMGGMRMVSFEQFFEGILQMFFSVHLGKYFDRLTRKRAIMTVVPLNNLSICAASALVITCLFTDSTSSWYQIYLLIAMFLCAINQLFQSAEKTIIGKDWVMVLGGEKDLSKLNATLLTLDQFTNVIGPLIMGILVSWVGLSGMLGIFGVSSLVALILKALFLKSLYISNPSLHVKKDLGPKTINAHLNKSVLQTYWLQDSFPAAFGMSLLYMTVMGFGGLAVGYGSSSGLPGYIIGGFRSFGSIAAILGSLSYAIFEKRYGVNTAGLIGLIVQQTCAVLALVSVFLPGSPMNINGYLKDFTIENWSSSMTHSFDKKNKTGYDPHIDWSNFTSDGVSLTSIVLFLVAISTARYGLWCLDLAATHIMQITIPENERNTVFGMHNALCQTFSVFKDILVIVLPLPATFAICIFVSYGFVTTGHLCFVYYFVKSKQIDSLKKKA</sequence>
<dbReference type="InterPro" id="IPR036259">
    <property type="entry name" value="MFS_trans_sf"/>
</dbReference>
<dbReference type="Proteomes" id="UP000827892">
    <property type="component" value="Chromosome V"/>
</dbReference>
<feature type="transmembrane region" description="Helical" evidence="7">
    <location>
        <begin position="245"/>
        <end position="266"/>
    </location>
</feature>
<keyword evidence="5 7" id="KW-1133">Transmembrane helix</keyword>
<dbReference type="PANTHER" id="PTHR11660">
    <property type="entry name" value="SOLUTE CARRIER FAMILY 40 MEMBER"/>
    <property type="match status" value="1"/>
</dbReference>
<proteinExistence type="inferred from homology"/>
<feature type="transmembrane region" description="Helical" evidence="7">
    <location>
        <begin position="446"/>
        <end position="470"/>
    </location>
</feature>
<keyword evidence="6 7" id="KW-0472">Membrane</keyword>
<keyword evidence="4 7" id="KW-0812">Transmembrane</keyword>
<dbReference type="EMBL" id="CP090895">
    <property type="protein sequence ID" value="ULT88089.1"/>
    <property type="molecule type" value="Genomic_DNA"/>
</dbReference>
<comment type="similarity">
    <text evidence="2 7">Belongs to the ferroportin (FP) (TC 2.A.100) family. SLC40A subfamily.</text>
</comment>
<keyword evidence="3 7" id="KW-0813">Transport</keyword>
<dbReference type="GO" id="GO:0005381">
    <property type="term" value="F:iron ion transmembrane transporter activity"/>
    <property type="evidence" value="ECO:0007669"/>
    <property type="project" value="UniProtKB-UniRule"/>
</dbReference>
<evidence type="ECO:0000313" key="8">
    <source>
        <dbReference type="EMBL" id="ULT88089.1"/>
    </source>
</evidence>
<feature type="transmembrane region" description="Helical" evidence="7">
    <location>
        <begin position="110"/>
        <end position="129"/>
    </location>
</feature>
<dbReference type="Pfam" id="PF06963">
    <property type="entry name" value="FPN1"/>
    <property type="match status" value="1"/>
</dbReference>
<evidence type="ECO:0000256" key="1">
    <source>
        <dbReference type="ARBA" id="ARBA00004141"/>
    </source>
</evidence>
<evidence type="ECO:0000256" key="7">
    <source>
        <dbReference type="RuleBase" id="RU365065"/>
    </source>
</evidence>
<evidence type="ECO:0000256" key="2">
    <source>
        <dbReference type="ARBA" id="ARBA00006279"/>
    </source>
</evidence>
<comment type="function">
    <text evidence="7">May be involved in iron transport and iron homeostasis.</text>
</comment>
<dbReference type="Gene3D" id="1.20.1250.20">
    <property type="entry name" value="MFS general substrate transporter like domains"/>
    <property type="match status" value="1"/>
</dbReference>
<feature type="transmembrane region" description="Helical" evidence="7">
    <location>
        <begin position="164"/>
        <end position="182"/>
    </location>
</feature>
<evidence type="ECO:0000256" key="4">
    <source>
        <dbReference type="ARBA" id="ARBA00022692"/>
    </source>
</evidence>
<organism evidence="8 9">
    <name type="scientific">Caenorhabditis briggsae</name>
    <dbReference type="NCBI Taxonomy" id="6238"/>
    <lineage>
        <taxon>Eukaryota</taxon>
        <taxon>Metazoa</taxon>
        <taxon>Ecdysozoa</taxon>
        <taxon>Nematoda</taxon>
        <taxon>Chromadorea</taxon>
        <taxon>Rhabditida</taxon>
        <taxon>Rhabditina</taxon>
        <taxon>Rhabditomorpha</taxon>
        <taxon>Rhabditoidea</taxon>
        <taxon>Rhabditidae</taxon>
        <taxon>Peloderinae</taxon>
        <taxon>Caenorhabditis</taxon>
    </lineage>
</organism>
<evidence type="ECO:0000256" key="3">
    <source>
        <dbReference type="ARBA" id="ARBA00022448"/>
    </source>
</evidence>
<evidence type="ECO:0000256" key="5">
    <source>
        <dbReference type="ARBA" id="ARBA00022989"/>
    </source>
</evidence>
<comment type="caution">
    <text evidence="7">Lacks conserved residue(s) required for the propagation of feature annotation.</text>
</comment>
<feature type="transmembrane region" description="Helical" evidence="7">
    <location>
        <begin position="379"/>
        <end position="399"/>
    </location>
</feature>
<comment type="subcellular location">
    <subcellularLocation>
        <location evidence="1 7">Membrane</location>
        <topology evidence="1 7">Multi-pass membrane protein</topology>
    </subcellularLocation>
</comment>
<feature type="transmembrane region" description="Helical" evidence="7">
    <location>
        <begin position="80"/>
        <end position="104"/>
    </location>
</feature>
<dbReference type="AlphaFoldDB" id="A0AAE9A1L2"/>
<dbReference type="GO" id="GO:0016020">
    <property type="term" value="C:membrane"/>
    <property type="evidence" value="ECO:0007669"/>
    <property type="project" value="UniProtKB-SubCell"/>
</dbReference>
<keyword evidence="7" id="KW-0406">Ion transport</keyword>
<feature type="transmembrane region" description="Helical" evidence="7">
    <location>
        <begin position="188"/>
        <end position="208"/>
    </location>
</feature>
<protein>
    <recommendedName>
        <fullName evidence="7">Solute carrier family 40 member</fullName>
    </recommendedName>
</protein>
<name>A0AAE9A1L2_CAEBR</name>
<feature type="transmembrane region" description="Helical" evidence="7">
    <location>
        <begin position="272"/>
        <end position="297"/>
    </location>
</feature>
<accession>A0AAE9A1L2</accession>
<dbReference type="SUPFAM" id="SSF103473">
    <property type="entry name" value="MFS general substrate transporter"/>
    <property type="match status" value="1"/>
</dbReference>
<dbReference type="PANTHER" id="PTHR11660:SF69">
    <property type="entry name" value="SOLUTE CARRIER FAMILY 40 MEMBER"/>
    <property type="match status" value="1"/>
</dbReference>
<feature type="transmembrane region" description="Helical" evidence="7">
    <location>
        <begin position="309"/>
        <end position="328"/>
    </location>
</feature>
<evidence type="ECO:0000256" key="6">
    <source>
        <dbReference type="ARBA" id="ARBA00023136"/>
    </source>
</evidence>